<dbReference type="InterPro" id="IPR046258">
    <property type="entry name" value="DUF6291"/>
</dbReference>
<evidence type="ECO:0000256" key="1">
    <source>
        <dbReference type="SAM" id="MobiDB-lite"/>
    </source>
</evidence>
<organism evidence="3 4">
    <name type="scientific">Moryella indoligenes</name>
    <dbReference type="NCBI Taxonomy" id="371674"/>
    <lineage>
        <taxon>Bacteria</taxon>
        <taxon>Bacillati</taxon>
        <taxon>Bacillota</taxon>
        <taxon>Clostridia</taxon>
        <taxon>Lachnospirales</taxon>
        <taxon>Lachnospiraceae</taxon>
        <taxon>Moryella</taxon>
    </lineage>
</organism>
<feature type="compositionally biased region" description="Polar residues" evidence="1">
    <location>
        <begin position="74"/>
        <end position="83"/>
    </location>
</feature>
<proteinExistence type="predicted"/>
<feature type="domain" description="DUF6291" evidence="2">
    <location>
        <begin position="4"/>
        <end position="72"/>
    </location>
</feature>
<dbReference type="Pfam" id="PF19808">
    <property type="entry name" value="DUF6291"/>
    <property type="match status" value="1"/>
</dbReference>
<dbReference type="Proteomes" id="UP001241537">
    <property type="component" value="Unassembled WGS sequence"/>
</dbReference>
<dbReference type="AlphaFoldDB" id="A0AAE4AN09"/>
<name>A0AAE4AN09_9FIRM</name>
<dbReference type="RefSeq" id="WP_307255534.1">
    <property type="nucleotide sequence ID" value="NZ_JAUSTO010000029.1"/>
</dbReference>
<gene>
    <name evidence="3" type="ORF">J2S20_002378</name>
</gene>
<feature type="compositionally biased region" description="Basic and acidic residues" evidence="1">
    <location>
        <begin position="118"/>
        <end position="132"/>
    </location>
</feature>
<sequence>MRESVLFYRSFYEALKDLDSEQFKESICAIMEYALNEKVIEASGVAKAIFLMAKPQIDANNKRYRNGLRGGRSQEPNDNQTGTKPEPKHNQSITKPEPRHNQSITKQEPNDNQTGTKVEPKEKEKEKDKDKDKDIKNICRYAPAFEELWEAYPRKKEKTKAYKCYKARLGDGFPEDELITAVKRYADQCRKERTEEKYIKLAATFLGPNTPFTDYLDKKGGVSGEGGSKPYSQPTGGDPRFEGFTVDLSGL</sequence>
<evidence type="ECO:0000313" key="4">
    <source>
        <dbReference type="Proteomes" id="UP001241537"/>
    </source>
</evidence>
<accession>A0AAE4AN09</accession>
<reference evidence="3" key="1">
    <citation type="submission" date="2023-07" db="EMBL/GenBank/DDBJ databases">
        <title>Genomic Encyclopedia of Type Strains, Phase IV (KMG-IV): sequencing the most valuable type-strain genomes for metagenomic binning, comparative biology and taxonomic classification.</title>
        <authorList>
            <person name="Goeker M."/>
        </authorList>
    </citation>
    <scope>NUCLEOTIDE SEQUENCE</scope>
    <source>
        <strain evidence="3">DSM 19659</strain>
    </source>
</reference>
<evidence type="ECO:0000259" key="2">
    <source>
        <dbReference type="Pfam" id="PF19808"/>
    </source>
</evidence>
<protein>
    <recommendedName>
        <fullName evidence="2">DUF6291 domain-containing protein</fullName>
    </recommendedName>
</protein>
<comment type="caution">
    <text evidence="3">The sequence shown here is derived from an EMBL/GenBank/DDBJ whole genome shotgun (WGS) entry which is preliminary data.</text>
</comment>
<feature type="region of interest" description="Disordered" evidence="1">
    <location>
        <begin position="216"/>
        <end position="251"/>
    </location>
</feature>
<keyword evidence="4" id="KW-1185">Reference proteome</keyword>
<evidence type="ECO:0000313" key="3">
    <source>
        <dbReference type="EMBL" id="MDQ0153656.1"/>
    </source>
</evidence>
<feature type="compositionally biased region" description="Polar residues" evidence="1">
    <location>
        <begin position="101"/>
        <end position="116"/>
    </location>
</feature>
<feature type="region of interest" description="Disordered" evidence="1">
    <location>
        <begin position="62"/>
        <end position="132"/>
    </location>
</feature>
<dbReference type="EMBL" id="JAUSTO010000029">
    <property type="protein sequence ID" value="MDQ0153656.1"/>
    <property type="molecule type" value="Genomic_DNA"/>
</dbReference>